<comment type="caution">
    <text evidence="2">The sequence shown here is derived from an EMBL/GenBank/DDBJ whole genome shotgun (WGS) entry which is preliminary data.</text>
</comment>
<dbReference type="STRING" id="247490.KSU1_C0273"/>
<keyword evidence="3" id="KW-1185">Reference proteome</keyword>
<evidence type="ECO:0000313" key="3">
    <source>
        <dbReference type="Proteomes" id="UP000002985"/>
    </source>
</evidence>
<dbReference type="PANTHER" id="PTHR22990:SF15">
    <property type="entry name" value="F-BOX ONLY PROTEIN 10"/>
    <property type="match status" value="1"/>
</dbReference>
<evidence type="ECO:0000313" key="2">
    <source>
        <dbReference type="EMBL" id="GAB61869.1"/>
    </source>
</evidence>
<dbReference type="SMART" id="SM00710">
    <property type="entry name" value="PbH1"/>
    <property type="match status" value="6"/>
</dbReference>
<keyword evidence="1" id="KW-0677">Repeat</keyword>
<dbReference type="InterPro" id="IPR012334">
    <property type="entry name" value="Pectin_lyas_fold"/>
</dbReference>
<dbReference type="InterPro" id="IPR011050">
    <property type="entry name" value="Pectin_lyase_fold/virulence"/>
</dbReference>
<dbReference type="Pfam" id="PF20129">
    <property type="entry name" value="DUF6519"/>
    <property type="match status" value="1"/>
</dbReference>
<sequence length="1163" mass="125525">MKGDFSKWQFDPEQNFNGVLHQQGRVLLDSDWNAQTRITNNWQATTGKDIIGADIAAVPADEPDGFNVTAAEVDADNTIKITVMPGRVWADGLLVYLKGETEIFRVAPYLQPPIQDPSFDESTIGAGVRDAVILEVWEEAVNGFQMPEMLIEPALGGPDTTERAHLAMAFRLLRLADGETCDNIGDKLKDDFSQKGKLTVSLQPTSITPGDCPAVEGGGYTGFEHNLYRIEIAEVNSGFPVMFKWSQFNGGLAGRGKFDAVTNKVTITANLQAIITSGLTEFYLEAVEHDPISPVTPGLGHWKVTYGARVTLNSDNQLDLPNTPMFGSIPASSGSVFFRLWNDIRPITDFPKVTTPAAPNELRDGIRLEFESVAGANYAPGDYWTFSVRAGDRKNNEILLGKDSGGIITGEPPEGIHYHRAPLAILHWNANRDITAPDQIEDCRHIFQPLTKLATCCTYKVGDGKHSHGDFNSIREAIDQLPSTGGEICVLPGEYTENVLINNRAHITIRGCGERSKIVSGIPDEEFGMANPVIHIRDSQDICIESLAVVAHNTGVGILLEGSPPPWIVIGNTTIDGPLLLREITLADLHISAATRSAIEAHIGQFITIRECHIGMSDSAGVWPGIFFVGEDGLIENNTIRVKPAREEVSGIAMKGIQASAGLGGLQLGGTSERIRIINNLIQGGIGNGITLGSVQIIDKAGSDVGGFIGWVVNADDPCSPCKPGDVFIPPRGTEDEDGTRQVSAGDLYEISVERNRILDMGLNGIGVAGFFNLDAADEFITVERLTIIGNEIRHCLQRPLADIPPAMINSMGYGGISLADAEYLVIHDNVIEDNGPNHLEPVCGIFILHGEGIDISRNRILNNGIKTNQPANSAKVGRRGGINIAFGVAPVVQVTIREQPYPVQDGMPAVKVHDNIVSVPLGQALSLTALGPVSVIGNQFTSRGMISQRNQPSPTSFASTIAIMNLGVSNELHWQLLAFNALRAGHVKPGASATVSGNTVFIPQPGLDDLRFGQYLANGNVLFNNNQCVLDLLETGQSLSLSSIVIVSLDDIGFHNNQCDCSLLDDLVLSQVFLFGLSVRMSDNRLKEGIFNTLYSATTFGYMNATTNNQTTHCIIVSGLSNLKVDTGNKVFLQIFGKDDYCNPFALIRDSVNSFGQPMIVT</sequence>
<reference evidence="2 3" key="1">
    <citation type="journal article" date="2012" name="FEBS Lett.">
        <title>Anammox organism KSU-1 expresses a NirK-type copper-containing nitrite reductase instead of a NirS-type with cytochrome cd1.</title>
        <authorList>
            <person name="Hira D."/>
            <person name="Toh H."/>
            <person name="Migita C.T."/>
            <person name="Okubo H."/>
            <person name="Nishiyama T."/>
            <person name="Hattori M."/>
            <person name="Furukawa K."/>
            <person name="Fujii T."/>
        </authorList>
    </citation>
    <scope>NUCLEOTIDE SEQUENCE [LARGE SCALE GENOMIC DNA]</scope>
</reference>
<organism evidence="2 3">
    <name type="scientific">Candidatus Jettenia caeni</name>
    <dbReference type="NCBI Taxonomy" id="247490"/>
    <lineage>
        <taxon>Bacteria</taxon>
        <taxon>Pseudomonadati</taxon>
        <taxon>Planctomycetota</taxon>
        <taxon>Candidatus Brocadiia</taxon>
        <taxon>Candidatus Brocadiales</taxon>
        <taxon>Candidatus Brocadiaceae</taxon>
        <taxon>Candidatus Jettenia</taxon>
    </lineage>
</organism>
<dbReference type="Proteomes" id="UP000002985">
    <property type="component" value="Unassembled WGS sequence"/>
</dbReference>
<dbReference type="PANTHER" id="PTHR22990">
    <property type="entry name" value="F-BOX ONLY PROTEIN"/>
    <property type="match status" value="1"/>
</dbReference>
<dbReference type="InterPro" id="IPR051550">
    <property type="entry name" value="SCF-Subunits/Alg-Epimerases"/>
</dbReference>
<dbReference type="OrthoDB" id="134981at2"/>
<dbReference type="eggNOG" id="COG4447">
    <property type="taxonomic scope" value="Bacteria"/>
</dbReference>
<dbReference type="EMBL" id="BAFH01000003">
    <property type="protein sequence ID" value="GAB61869.1"/>
    <property type="molecule type" value="Genomic_DNA"/>
</dbReference>
<dbReference type="SUPFAM" id="SSF51126">
    <property type="entry name" value="Pectin lyase-like"/>
    <property type="match status" value="2"/>
</dbReference>
<dbReference type="InterPro" id="IPR006626">
    <property type="entry name" value="PbH1"/>
</dbReference>
<protein>
    <submittedName>
        <fullName evidence="2">Uncharacterized protein</fullName>
    </submittedName>
</protein>
<name>I3IJH4_9BACT</name>
<accession>I3IJH4</accession>
<dbReference type="Gene3D" id="2.160.20.10">
    <property type="entry name" value="Single-stranded right-handed beta-helix, Pectin lyase-like"/>
    <property type="match status" value="2"/>
</dbReference>
<proteinExistence type="predicted"/>
<evidence type="ECO:0000256" key="1">
    <source>
        <dbReference type="ARBA" id="ARBA00022737"/>
    </source>
</evidence>
<dbReference type="AlphaFoldDB" id="I3IJH4"/>
<dbReference type="InterPro" id="IPR045392">
    <property type="entry name" value="DUF6519"/>
</dbReference>
<gene>
    <name evidence="2" type="ORF">KSU1_C0273</name>
</gene>